<feature type="non-terminal residue" evidence="2">
    <location>
        <position position="419"/>
    </location>
</feature>
<evidence type="ECO:0000313" key="2">
    <source>
        <dbReference type="EMBL" id="EFI91670.1"/>
    </source>
</evidence>
<feature type="compositionally biased region" description="Low complexity" evidence="1">
    <location>
        <begin position="52"/>
        <end position="105"/>
    </location>
</feature>
<evidence type="ECO:0000313" key="3">
    <source>
        <dbReference type="Proteomes" id="UP000007431"/>
    </source>
</evidence>
<name>D8QK92_SCHCM</name>
<organism evidence="3">
    <name type="scientific">Schizophyllum commune (strain H4-8 / FGSC 9210)</name>
    <name type="common">Split gill fungus</name>
    <dbReference type="NCBI Taxonomy" id="578458"/>
    <lineage>
        <taxon>Eukaryota</taxon>
        <taxon>Fungi</taxon>
        <taxon>Dikarya</taxon>
        <taxon>Basidiomycota</taxon>
        <taxon>Agaricomycotina</taxon>
        <taxon>Agaricomycetes</taxon>
        <taxon>Agaricomycetidae</taxon>
        <taxon>Agaricales</taxon>
        <taxon>Schizophyllaceae</taxon>
        <taxon>Schizophyllum</taxon>
    </lineage>
</organism>
<reference evidence="2 3" key="1">
    <citation type="journal article" date="2010" name="Nat. Biotechnol.">
        <title>Genome sequence of the model mushroom Schizophyllum commune.</title>
        <authorList>
            <person name="Ohm R.A."/>
            <person name="de Jong J.F."/>
            <person name="Lugones L.G."/>
            <person name="Aerts A."/>
            <person name="Kothe E."/>
            <person name="Stajich J.E."/>
            <person name="de Vries R.P."/>
            <person name="Record E."/>
            <person name="Levasseur A."/>
            <person name="Baker S.E."/>
            <person name="Bartholomew K.A."/>
            <person name="Coutinho P.M."/>
            <person name="Erdmann S."/>
            <person name="Fowler T.J."/>
            <person name="Gathman A.C."/>
            <person name="Lombard V."/>
            <person name="Henrissat B."/>
            <person name="Knabe N."/>
            <person name="Kuees U."/>
            <person name="Lilly W.W."/>
            <person name="Lindquist E."/>
            <person name="Lucas S."/>
            <person name="Magnuson J.K."/>
            <person name="Piumi F."/>
            <person name="Raudaskoski M."/>
            <person name="Salamov A."/>
            <person name="Schmutz J."/>
            <person name="Schwarze F.W.M.R."/>
            <person name="vanKuyk P.A."/>
            <person name="Horton J.S."/>
            <person name="Grigoriev I.V."/>
            <person name="Woesten H.A.B."/>
        </authorList>
    </citation>
    <scope>NUCLEOTIDE SEQUENCE [LARGE SCALE GENOMIC DNA]</scope>
    <source>
        <strain evidence="3">H4-8 / FGSC 9210</strain>
    </source>
</reference>
<keyword evidence="3" id="KW-1185">Reference proteome</keyword>
<protein>
    <submittedName>
        <fullName evidence="2">Uncharacterized protein</fullName>
    </submittedName>
</protein>
<feature type="region of interest" description="Disordered" evidence="1">
    <location>
        <begin position="1"/>
        <end position="144"/>
    </location>
</feature>
<evidence type="ECO:0000256" key="1">
    <source>
        <dbReference type="SAM" id="MobiDB-lite"/>
    </source>
</evidence>
<dbReference type="VEuPathDB" id="FungiDB:SCHCODRAFT_02594144"/>
<dbReference type="Proteomes" id="UP000007431">
    <property type="component" value="Unassembled WGS sequence"/>
</dbReference>
<feature type="region of interest" description="Disordered" evidence="1">
    <location>
        <begin position="158"/>
        <end position="178"/>
    </location>
</feature>
<dbReference type="HOGENOM" id="CLU_655794_0_0_1"/>
<sequence>MSRRSLSRLAPDDEDLRDTPWNTQEVGSLSPAELNARTSARRTAGPSAVYWPASPTISSSTTAGSSAAYSPASPSVSSSTTAGPSAVYRPTSPSASSSTTAVSSTYGTRRTYNVPRGSPPLTRTPTSSSYRQASSRAGTDAAGASSLRLAPDFDSVSSGGISRFVPDDMPYRVPSSQDMGELSASNLMRHNAAAAARHSSSSSRRQEPQVVSPTDPNYLVFHYLIERKIIDLRTKDDTLQMVYKEHDGYKLHRERRMPTGTQAYSSASEPQIPMTVTRIELVFHPFLPVSCHDDPVEKIASVVRKYHLPIQELIIRVFSHRNRREEPEISDPGRPRLGFKTLKRLWVIGEGLGLRRLFEQIVDAQAWEVRWQRDGGVKNPVQVEEIYLKSTFAGTEETKGLQEYVKLKLPGTTFVIQGS</sequence>
<dbReference type="AlphaFoldDB" id="D8QK92"/>
<feature type="region of interest" description="Disordered" evidence="1">
    <location>
        <begin position="191"/>
        <end position="212"/>
    </location>
</feature>
<accession>D8QK92</accession>
<proteinExistence type="predicted"/>
<dbReference type="EMBL" id="GL377316">
    <property type="protein sequence ID" value="EFI91670.1"/>
    <property type="molecule type" value="Genomic_DNA"/>
</dbReference>
<feature type="compositionally biased region" description="Low complexity" evidence="1">
    <location>
        <begin position="115"/>
        <end position="131"/>
    </location>
</feature>
<feature type="compositionally biased region" description="Low complexity" evidence="1">
    <location>
        <begin position="191"/>
        <end position="203"/>
    </location>
</feature>
<dbReference type="InParanoid" id="D8QK92"/>
<gene>
    <name evidence="2" type="ORF">SCHCODRAFT_114269</name>
</gene>